<dbReference type="InterPro" id="IPR011059">
    <property type="entry name" value="Metal-dep_hydrolase_composite"/>
</dbReference>
<reference evidence="2" key="1">
    <citation type="journal article" date="2020" name="mSystems">
        <title>Genome- and Community-Level Interaction Insights into Carbon Utilization and Element Cycling Functions of Hydrothermarchaeota in Hydrothermal Sediment.</title>
        <authorList>
            <person name="Zhou Z."/>
            <person name="Liu Y."/>
            <person name="Xu W."/>
            <person name="Pan J."/>
            <person name="Luo Z.H."/>
            <person name="Li M."/>
        </authorList>
    </citation>
    <scope>NUCLEOTIDE SEQUENCE [LARGE SCALE GENOMIC DNA]</scope>
    <source>
        <strain evidence="2">SpSt-477</strain>
    </source>
</reference>
<dbReference type="InterPro" id="IPR013108">
    <property type="entry name" value="Amidohydro_3"/>
</dbReference>
<dbReference type="AlphaFoldDB" id="A0A7C4VSH7"/>
<keyword evidence="2" id="KW-0378">Hydrolase</keyword>
<sequence length="587" mass="65193">MKTEFRSQKPGESCSSLFSWMGVMCSPVMSIFRRGVGRKWMVDCIVWNGRIRTMDPLCPWAQAFAISGGRFVVVGSNDEVLPLQRGVPYCRKIDLRGRLVLPGFTESHMHLLDWALGRQQIDLHTLGSLKDVLAAVKTHVEDRTVAPMRGGWVLGLGWNESRWPEKRMPLRQDLDRVCADRPVLLLRSDLHLAVANSRALALSGIGVDTPEPDQGVIGRDEAGVPNGILQDLAIHLVRKVIPEPTEAEAEDAVLSALPALQSLGLTGIHDFRLMDGIEGPLCLRILQRLRERDELGMRVWWLAPDRLFSEVVGLGVRTGMGDDMLRIGHLKLFADGSLGAHTAWMMEPYRSGGCGIQLKPMTEIALRIRCAEEAGIAVAVHAIGDRANHELIALFEDLERSRPGHIRRTMARAPHRIEHLQMVRPEDICRLGRLSVMGSVQPRQATDDIALMAREIGDRGRISYRFRDLINAGVELALGSDCPVADPSPLNGIHAAVTRQREDGSPEGGWYPDQCLNVDEAVWGYTVGPARITARERDLGSITPGKLADFVVLDSDIYRMDPREILNTRVEMTVCGGRVVYDQRRDA</sequence>
<evidence type="ECO:0000313" key="2">
    <source>
        <dbReference type="EMBL" id="HGU34473.1"/>
    </source>
</evidence>
<proteinExistence type="predicted"/>
<dbReference type="PANTHER" id="PTHR22642:SF2">
    <property type="entry name" value="PROTEIN LONG AFTER FAR-RED 3"/>
    <property type="match status" value="1"/>
</dbReference>
<gene>
    <name evidence="2" type="ORF">ENS29_16740</name>
</gene>
<evidence type="ECO:0000259" key="1">
    <source>
        <dbReference type="Pfam" id="PF07969"/>
    </source>
</evidence>
<dbReference type="PANTHER" id="PTHR22642">
    <property type="entry name" value="IMIDAZOLONEPROPIONASE"/>
    <property type="match status" value="1"/>
</dbReference>
<dbReference type="CDD" id="cd01300">
    <property type="entry name" value="YtcJ_like"/>
    <property type="match status" value="1"/>
</dbReference>
<comment type="caution">
    <text evidence="2">The sequence shown here is derived from an EMBL/GenBank/DDBJ whole genome shotgun (WGS) entry which is preliminary data.</text>
</comment>
<protein>
    <submittedName>
        <fullName evidence="2">Amidohydrolase</fullName>
    </submittedName>
</protein>
<dbReference type="SUPFAM" id="SSF51556">
    <property type="entry name" value="Metallo-dependent hydrolases"/>
    <property type="match status" value="1"/>
</dbReference>
<dbReference type="GO" id="GO:0016810">
    <property type="term" value="F:hydrolase activity, acting on carbon-nitrogen (but not peptide) bonds"/>
    <property type="evidence" value="ECO:0007669"/>
    <property type="project" value="InterPro"/>
</dbReference>
<dbReference type="Gene3D" id="2.30.40.10">
    <property type="entry name" value="Urease, subunit C, domain 1"/>
    <property type="match status" value="1"/>
</dbReference>
<feature type="domain" description="Amidohydrolase 3" evidence="1">
    <location>
        <begin position="93"/>
        <end position="581"/>
    </location>
</feature>
<dbReference type="Gene3D" id="3.10.310.70">
    <property type="match status" value="1"/>
</dbReference>
<dbReference type="Gene3D" id="3.20.20.140">
    <property type="entry name" value="Metal-dependent hydrolases"/>
    <property type="match status" value="1"/>
</dbReference>
<dbReference type="EMBL" id="DSUH01000380">
    <property type="protein sequence ID" value="HGU34473.1"/>
    <property type="molecule type" value="Genomic_DNA"/>
</dbReference>
<dbReference type="Pfam" id="PF07969">
    <property type="entry name" value="Amidohydro_3"/>
    <property type="match status" value="1"/>
</dbReference>
<dbReference type="SUPFAM" id="SSF51338">
    <property type="entry name" value="Composite domain of metallo-dependent hydrolases"/>
    <property type="match status" value="1"/>
</dbReference>
<dbReference type="InterPro" id="IPR032466">
    <property type="entry name" value="Metal_Hydrolase"/>
</dbReference>
<dbReference type="InterPro" id="IPR033932">
    <property type="entry name" value="YtcJ-like"/>
</dbReference>
<name>A0A7C4VSH7_9BACT</name>
<accession>A0A7C4VSH7</accession>
<organism evidence="2">
    <name type="scientific">Desulfatirhabdium butyrativorans</name>
    <dbReference type="NCBI Taxonomy" id="340467"/>
    <lineage>
        <taxon>Bacteria</taxon>
        <taxon>Pseudomonadati</taxon>
        <taxon>Thermodesulfobacteriota</taxon>
        <taxon>Desulfobacteria</taxon>
        <taxon>Desulfobacterales</taxon>
        <taxon>Desulfatirhabdiaceae</taxon>
        <taxon>Desulfatirhabdium</taxon>
    </lineage>
</organism>